<gene>
    <name evidence="3" type="ORF">GRI75_05695</name>
</gene>
<feature type="signal peptide" evidence="1">
    <location>
        <begin position="1"/>
        <end position="24"/>
    </location>
</feature>
<feature type="chain" id="PRO_5026072760" evidence="1">
    <location>
        <begin position="25"/>
        <end position="699"/>
    </location>
</feature>
<reference evidence="3 4" key="1">
    <citation type="submission" date="2019-12" db="EMBL/GenBank/DDBJ databases">
        <title>Genomic-based taxomic classification of the family Erythrobacteraceae.</title>
        <authorList>
            <person name="Xu L."/>
        </authorList>
    </citation>
    <scope>NUCLEOTIDE SEQUENCE [LARGE SCALE GENOMIC DNA]</scope>
    <source>
        <strain evidence="3 4">MCCC 1K02066</strain>
    </source>
</reference>
<evidence type="ECO:0000259" key="2">
    <source>
        <dbReference type="Pfam" id="PF00326"/>
    </source>
</evidence>
<dbReference type="SUPFAM" id="SSF82171">
    <property type="entry name" value="DPP6 N-terminal domain-like"/>
    <property type="match status" value="1"/>
</dbReference>
<sequence>MHRFSFTFVIVAAVSFCLPLRAGASGTTPKQWDVETSVSVRLFGGDVAPMLNAGKNHVVLSPDEKYFYTTFSWGDLDCDCRVRELVIYDVIDVQRWAILPGSGKAPNPVVRLVRRGPLGSGKDPMKEFKWSEQGGSLIFIASEGFAEEVYQVLMPTGKLSAVTSDGRPKVLPFIGEGAVVYSGPEKQASSEPQERRIYLPLNRSGKIEFDFKGLGNATRDTIISFNDGRTWNLGELNPGIGPALMDYWFSPNSRFLAIRAQNFVTTDVRYYLADLHHWKLRRIDELESALSNANVERVSWEGDRTLSGLASSTASPFEPLSRKFSVRVAAMRAAVEDLKTPVERTLPAIIREQGVEQGSRSSLNLDGVEIKIHEDLNTAQVLTVNANGRQKALLAPNDWLKSVQVSKTDLIDIKLSDGRTVRGQLTVPTRPIRTPLPLVIQLSAAEVPVQYFYPDGGPVPANFARQSLAARGMAVLSLDISKLSRATSAQEISSSVDLIDSAVGQLVKDRLVDPARVACLGFSRSGYVCHAVASHPGETKMKAVVISDSVTLSLFGDVEQYLYSSLEQNMDFYGGSFWQNKPAWFQNDPILNADRITAAVLLFDHDERNLSHPHEFRIDSKATIAALARNRVPFDFITIPDAGHYLTRPSDWAFEMEATVDWLALWLLGQRDPDPSKIKQYRRWDAQIRNSKVEAPPIH</sequence>
<dbReference type="GO" id="GO:0006508">
    <property type="term" value="P:proteolysis"/>
    <property type="evidence" value="ECO:0007669"/>
    <property type="project" value="InterPro"/>
</dbReference>
<dbReference type="InterPro" id="IPR001375">
    <property type="entry name" value="Peptidase_S9_cat"/>
</dbReference>
<comment type="caution">
    <text evidence="3">The sequence shown here is derived from an EMBL/GenBank/DDBJ whole genome shotgun (WGS) entry which is preliminary data.</text>
</comment>
<protein>
    <submittedName>
        <fullName evidence="3">Prolyl oligopeptidase family serine peptidase</fullName>
    </submittedName>
</protein>
<dbReference type="Pfam" id="PF00326">
    <property type="entry name" value="Peptidase_S9"/>
    <property type="match status" value="1"/>
</dbReference>
<dbReference type="OrthoDB" id="100212at2"/>
<dbReference type="RefSeq" id="WP_160745969.1">
    <property type="nucleotide sequence ID" value="NZ_WTYK01000002.1"/>
</dbReference>
<proteinExistence type="predicted"/>
<dbReference type="InterPro" id="IPR029058">
    <property type="entry name" value="AB_hydrolase_fold"/>
</dbReference>
<dbReference type="Proteomes" id="UP000469159">
    <property type="component" value="Unassembled WGS sequence"/>
</dbReference>
<keyword evidence="1" id="KW-0732">Signal</keyword>
<dbReference type="GO" id="GO:0008236">
    <property type="term" value="F:serine-type peptidase activity"/>
    <property type="evidence" value="ECO:0007669"/>
    <property type="project" value="InterPro"/>
</dbReference>
<dbReference type="Gene3D" id="3.40.50.1820">
    <property type="entry name" value="alpha/beta hydrolase"/>
    <property type="match status" value="1"/>
</dbReference>
<dbReference type="EMBL" id="WTYK01000002">
    <property type="protein sequence ID" value="MXP41138.1"/>
    <property type="molecule type" value="Genomic_DNA"/>
</dbReference>
<evidence type="ECO:0000256" key="1">
    <source>
        <dbReference type="SAM" id="SignalP"/>
    </source>
</evidence>
<organism evidence="3 4">
    <name type="scientific">Croceibacterium soli</name>
    <dbReference type="NCBI Taxonomy" id="1739690"/>
    <lineage>
        <taxon>Bacteria</taxon>
        <taxon>Pseudomonadati</taxon>
        <taxon>Pseudomonadota</taxon>
        <taxon>Alphaproteobacteria</taxon>
        <taxon>Sphingomonadales</taxon>
        <taxon>Erythrobacteraceae</taxon>
        <taxon>Croceibacterium</taxon>
    </lineage>
</organism>
<dbReference type="AlphaFoldDB" id="A0A6I4UR74"/>
<keyword evidence="4" id="KW-1185">Reference proteome</keyword>
<accession>A0A6I4UR74</accession>
<feature type="domain" description="Peptidase S9 prolyl oligopeptidase catalytic" evidence="2">
    <location>
        <begin position="502"/>
        <end position="667"/>
    </location>
</feature>
<evidence type="ECO:0000313" key="3">
    <source>
        <dbReference type="EMBL" id="MXP41138.1"/>
    </source>
</evidence>
<dbReference type="SUPFAM" id="SSF53474">
    <property type="entry name" value="alpha/beta-Hydrolases"/>
    <property type="match status" value="1"/>
</dbReference>
<name>A0A6I4UR74_9SPHN</name>
<evidence type="ECO:0000313" key="4">
    <source>
        <dbReference type="Proteomes" id="UP000469159"/>
    </source>
</evidence>